<dbReference type="VEuPathDB" id="FungiDB:JI435_423610"/>
<keyword evidence="2" id="KW-1185">Reference proteome</keyword>
<gene>
    <name evidence="1" type="ORF">JI435_423610</name>
</gene>
<dbReference type="Proteomes" id="UP000663193">
    <property type="component" value="Chromosome 21"/>
</dbReference>
<reference evidence="2" key="1">
    <citation type="journal article" date="2021" name="BMC Genomics">
        <title>Chromosome-level genome assembly and manually-curated proteome of model necrotroph Parastagonospora nodorum Sn15 reveals a genome-wide trove of candidate effector homologs, and redundancy of virulence-related functions within an accessory chromosome.</title>
        <authorList>
            <person name="Bertazzoni S."/>
            <person name="Jones D.A.B."/>
            <person name="Phan H.T."/>
            <person name="Tan K.-C."/>
            <person name="Hane J.K."/>
        </authorList>
    </citation>
    <scope>NUCLEOTIDE SEQUENCE [LARGE SCALE GENOMIC DNA]</scope>
    <source>
        <strain evidence="2">SN15 / ATCC MYA-4574 / FGSC 10173)</strain>
    </source>
</reference>
<evidence type="ECO:0000313" key="1">
    <source>
        <dbReference type="EMBL" id="QRD06719.1"/>
    </source>
</evidence>
<evidence type="ECO:0000313" key="2">
    <source>
        <dbReference type="Proteomes" id="UP000663193"/>
    </source>
</evidence>
<organism evidence="1 2">
    <name type="scientific">Phaeosphaeria nodorum (strain SN15 / ATCC MYA-4574 / FGSC 10173)</name>
    <name type="common">Glume blotch fungus</name>
    <name type="synonym">Parastagonospora nodorum</name>
    <dbReference type="NCBI Taxonomy" id="321614"/>
    <lineage>
        <taxon>Eukaryota</taxon>
        <taxon>Fungi</taxon>
        <taxon>Dikarya</taxon>
        <taxon>Ascomycota</taxon>
        <taxon>Pezizomycotina</taxon>
        <taxon>Dothideomycetes</taxon>
        <taxon>Pleosporomycetidae</taxon>
        <taxon>Pleosporales</taxon>
        <taxon>Pleosporineae</taxon>
        <taxon>Phaeosphaeriaceae</taxon>
        <taxon>Parastagonospora</taxon>
    </lineage>
</organism>
<dbReference type="AlphaFoldDB" id="A0A7U2NQI4"/>
<proteinExistence type="predicted"/>
<sequence length="124" mass="13880">MRTTSDNLTVVICGRRDAIIEMLSPSPSTTATVGVGRRSYVTLHMIKIWPCRNWTFASCTHFYIIAALFFGEYLHGCIPTLSSSVLPKSYIRGTCIRLWFTQGIIALSGPLEKTQVIPRLGMRL</sequence>
<dbReference type="EMBL" id="CP069043">
    <property type="protein sequence ID" value="QRD06719.1"/>
    <property type="molecule type" value="Genomic_DNA"/>
</dbReference>
<protein>
    <submittedName>
        <fullName evidence="1">Uncharacterized protein</fullName>
    </submittedName>
</protein>
<name>A0A7U2NQI4_PHANO</name>
<accession>A0A7U2NQI4</accession>